<organism evidence="2 3">
    <name type="scientific">Pontibacter akesuensis</name>
    <dbReference type="NCBI Taxonomy" id="388950"/>
    <lineage>
        <taxon>Bacteria</taxon>
        <taxon>Pseudomonadati</taxon>
        <taxon>Bacteroidota</taxon>
        <taxon>Cytophagia</taxon>
        <taxon>Cytophagales</taxon>
        <taxon>Hymenobacteraceae</taxon>
        <taxon>Pontibacter</taxon>
    </lineage>
</organism>
<keyword evidence="1" id="KW-1133">Transmembrane helix</keyword>
<dbReference type="STRING" id="388950.GCA_001611675_02647"/>
<proteinExistence type="predicted"/>
<dbReference type="GO" id="GO:0016874">
    <property type="term" value="F:ligase activity"/>
    <property type="evidence" value="ECO:0007669"/>
    <property type="project" value="UniProtKB-KW"/>
</dbReference>
<keyword evidence="2" id="KW-0436">Ligase</keyword>
<feature type="transmembrane region" description="Helical" evidence="1">
    <location>
        <begin position="193"/>
        <end position="209"/>
    </location>
</feature>
<dbReference type="AlphaFoldDB" id="A0A1I7J261"/>
<name>A0A1I7J261_9BACT</name>
<feature type="transmembrane region" description="Helical" evidence="1">
    <location>
        <begin position="129"/>
        <end position="152"/>
    </location>
</feature>
<evidence type="ECO:0000313" key="3">
    <source>
        <dbReference type="Proteomes" id="UP000182491"/>
    </source>
</evidence>
<feature type="transmembrane region" description="Helical" evidence="1">
    <location>
        <begin position="68"/>
        <end position="88"/>
    </location>
</feature>
<dbReference type="RefSeq" id="WP_068838615.1">
    <property type="nucleotide sequence ID" value="NZ_BMXC01000003.1"/>
</dbReference>
<feature type="transmembrane region" description="Helical" evidence="1">
    <location>
        <begin position="94"/>
        <end position="117"/>
    </location>
</feature>
<dbReference type="EMBL" id="FPCA01000003">
    <property type="protein sequence ID" value="SFU79240.1"/>
    <property type="molecule type" value="Genomic_DNA"/>
</dbReference>
<gene>
    <name evidence="2" type="ORF">SAMN04487941_2420</name>
</gene>
<dbReference type="OrthoDB" id="850738at2"/>
<feature type="transmembrane region" description="Helical" evidence="1">
    <location>
        <begin position="365"/>
        <end position="396"/>
    </location>
</feature>
<reference evidence="3" key="1">
    <citation type="submission" date="2016-10" db="EMBL/GenBank/DDBJ databases">
        <authorList>
            <person name="Varghese N."/>
        </authorList>
    </citation>
    <scope>NUCLEOTIDE SEQUENCE [LARGE SCALE GENOMIC DNA]</scope>
    <source>
        <strain evidence="3">DSM 18820</strain>
    </source>
</reference>
<evidence type="ECO:0000313" key="2">
    <source>
        <dbReference type="EMBL" id="SFU79240.1"/>
    </source>
</evidence>
<keyword evidence="1" id="KW-0472">Membrane</keyword>
<feature type="transmembrane region" description="Helical" evidence="1">
    <location>
        <begin position="164"/>
        <end position="186"/>
    </location>
</feature>
<evidence type="ECO:0000256" key="1">
    <source>
        <dbReference type="SAM" id="Phobius"/>
    </source>
</evidence>
<keyword evidence="1" id="KW-0812">Transmembrane</keyword>
<keyword evidence="3" id="KW-1185">Reference proteome</keyword>
<feature type="transmembrane region" description="Helical" evidence="1">
    <location>
        <begin position="41"/>
        <end position="61"/>
    </location>
</feature>
<feature type="transmembrane region" description="Helical" evidence="1">
    <location>
        <begin position="5"/>
        <end position="21"/>
    </location>
</feature>
<feature type="transmembrane region" description="Helical" evidence="1">
    <location>
        <begin position="239"/>
        <end position="263"/>
    </location>
</feature>
<accession>A0A1I7J261</accession>
<dbReference type="Proteomes" id="UP000182491">
    <property type="component" value="Unassembled WGS sequence"/>
</dbReference>
<sequence>MNAFFHILELLMWAFAGYLFLKKKELSLLYVPVLVFANTVIEVHLIPSLGYYALVSFLLLTAINKNAFFLRHNVFSIFLALYFVVLMFQSSDLIAIRPFLLAVMWFFLSLPLIVSIYQKHFRKEIFDNLANAAGIILVLFVSNVVVSSYFRYSAHSMYGISSGILYGNLSATDFNIIPIAAFIVLLKLLQKRNLVYLAAYTLSLAFIMLSMRRSVIAICIMGIFVLVLILIAQKNLKMVVAFSGIALVLGFLVIANTNFLSVFEERYALRKLDERELEEEKRFMEYELLYRDMFVYNDYDPLTGFELFNSSGNYSRGALEERSLHGDLNNIAHSSGLIGVALYLLMVLTPFIKANRAVGNSTDRLIVLFCAIAFLAYTITGRYTEVGCMILLFLLLNLPLCKEEDSTEVELNEEKEHHLIHA</sequence>
<feature type="transmembrane region" description="Helical" evidence="1">
    <location>
        <begin position="331"/>
        <end position="353"/>
    </location>
</feature>
<feature type="transmembrane region" description="Helical" evidence="1">
    <location>
        <begin position="215"/>
        <end position="232"/>
    </location>
</feature>
<protein>
    <submittedName>
        <fullName evidence="2">O-antigen ligase like membrane protein</fullName>
    </submittedName>
</protein>